<keyword evidence="9" id="KW-0969">Cilium</keyword>
<evidence type="ECO:0000259" key="15">
    <source>
        <dbReference type="Pfam" id="PF24656"/>
    </source>
</evidence>
<feature type="compositionally biased region" description="Low complexity" evidence="14">
    <location>
        <begin position="480"/>
        <end position="489"/>
    </location>
</feature>
<dbReference type="InterPro" id="IPR056291">
    <property type="entry name" value="MORN_DRC7"/>
</dbReference>
<name>A0A139AAA5_GONPJ</name>
<dbReference type="InterPro" id="IPR056292">
    <property type="entry name" value="DRC7_C"/>
</dbReference>
<dbReference type="InterPro" id="IPR038765">
    <property type="entry name" value="Papain-like_cys_pep_sf"/>
</dbReference>
<dbReference type="PANTHER" id="PTHR35249">
    <property type="entry name" value="DYNEIN REGULATORY COMPLEX SUBUNIT 7"/>
    <property type="match status" value="1"/>
</dbReference>
<evidence type="ECO:0000256" key="14">
    <source>
        <dbReference type="SAM" id="MobiDB-lite"/>
    </source>
</evidence>
<evidence type="ECO:0000259" key="17">
    <source>
        <dbReference type="Pfam" id="PF24671"/>
    </source>
</evidence>
<gene>
    <name evidence="18" type="ORF">M427DRAFT_500237</name>
</gene>
<evidence type="ECO:0000256" key="2">
    <source>
        <dbReference type="ARBA" id="ARBA00010738"/>
    </source>
</evidence>
<keyword evidence="19" id="KW-1185">Reference proteome</keyword>
<accession>A0A139AAA5</accession>
<evidence type="ECO:0000256" key="11">
    <source>
        <dbReference type="ARBA" id="ARBA00023273"/>
    </source>
</evidence>
<feature type="compositionally biased region" description="Basic and acidic residues" evidence="14">
    <location>
        <begin position="824"/>
        <end position="836"/>
    </location>
</feature>
<feature type="domain" description="CEP76/DRC7 peptidase-like" evidence="15">
    <location>
        <begin position="390"/>
        <end position="461"/>
    </location>
</feature>
<keyword evidence="6" id="KW-0282">Flagellum</keyword>
<evidence type="ECO:0000313" key="18">
    <source>
        <dbReference type="EMBL" id="KXS13619.1"/>
    </source>
</evidence>
<keyword evidence="10" id="KW-0206">Cytoskeleton</keyword>
<dbReference type="SUPFAM" id="SSF54001">
    <property type="entry name" value="Cysteine proteinases"/>
    <property type="match status" value="1"/>
</dbReference>
<keyword evidence="7" id="KW-0744">Spermatogenesis</keyword>
<evidence type="ECO:0000256" key="3">
    <source>
        <dbReference type="ARBA" id="ARBA00021303"/>
    </source>
</evidence>
<evidence type="ECO:0000256" key="7">
    <source>
        <dbReference type="ARBA" id="ARBA00022871"/>
    </source>
</evidence>
<dbReference type="Gene3D" id="3.10.620.30">
    <property type="match status" value="1"/>
</dbReference>
<feature type="region of interest" description="Disordered" evidence="14">
    <location>
        <begin position="357"/>
        <end position="378"/>
    </location>
</feature>
<feature type="domain" description="Dynein regulatory complex subunit 7 MORN" evidence="16">
    <location>
        <begin position="532"/>
        <end position="805"/>
    </location>
</feature>
<evidence type="ECO:0000313" key="19">
    <source>
        <dbReference type="Proteomes" id="UP000070544"/>
    </source>
</evidence>
<dbReference type="EMBL" id="KQ965776">
    <property type="protein sequence ID" value="KXS13619.1"/>
    <property type="molecule type" value="Genomic_DNA"/>
</dbReference>
<feature type="region of interest" description="Disordered" evidence="14">
    <location>
        <begin position="475"/>
        <end position="509"/>
    </location>
</feature>
<protein>
    <recommendedName>
        <fullName evidence="3">Dynein regulatory complex subunit 7</fullName>
    </recommendedName>
    <alternativeName>
        <fullName evidence="12">Coiled-coil domain-containing protein 135</fullName>
    </alternativeName>
    <alternativeName>
        <fullName evidence="13">Coiled-coil domain-containing protein lobo homolog</fullName>
    </alternativeName>
</protein>
<dbReference type="Pfam" id="PF24667">
    <property type="entry name" value="MORN_DRC7"/>
    <property type="match status" value="1"/>
</dbReference>
<dbReference type="InterPro" id="IPR033551">
    <property type="entry name" value="DRC7/lobo"/>
</dbReference>
<comment type="subcellular location">
    <subcellularLocation>
        <location evidence="1">Cytoplasm</location>
        <location evidence="1">Cytoskeleton</location>
        <location evidence="1">Flagellum axoneme</location>
    </subcellularLocation>
</comment>
<reference evidence="18 19" key="1">
    <citation type="journal article" date="2015" name="Genome Biol. Evol.">
        <title>Phylogenomic analyses indicate that early fungi evolved digesting cell walls of algal ancestors of land plants.</title>
        <authorList>
            <person name="Chang Y."/>
            <person name="Wang S."/>
            <person name="Sekimoto S."/>
            <person name="Aerts A.L."/>
            <person name="Choi C."/>
            <person name="Clum A."/>
            <person name="LaButti K.M."/>
            <person name="Lindquist E.A."/>
            <person name="Yee Ngan C."/>
            <person name="Ohm R.A."/>
            <person name="Salamov A.A."/>
            <person name="Grigoriev I.V."/>
            <person name="Spatafora J.W."/>
            <person name="Berbee M.L."/>
        </authorList>
    </citation>
    <scope>NUCLEOTIDE SEQUENCE [LARGE SCALE GENOMIC DNA]</scope>
    <source>
        <strain evidence="18 19">JEL478</strain>
    </source>
</reference>
<dbReference type="STRING" id="1344416.A0A139AAA5"/>
<evidence type="ECO:0000256" key="12">
    <source>
        <dbReference type="ARBA" id="ARBA00031627"/>
    </source>
</evidence>
<dbReference type="GO" id="GO:0030154">
    <property type="term" value="P:cell differentiation"/>
    <property type="evidence" value="ECO:0007669"/>
    <property type="project" value="UniProtKB-KW"/>
</dbReference>
<evidence type="ECO:0000256" key="4">
    <source>
        <dbReference type="ARBA" id="ARBA00022490"/>
    </source>
</evidence>
<dbReference type="OMA" id="CRDDYIT"/>
<feature type="region of interest" description="Disordered" evidence="14">
    <location>
        <begin position="813"/>
        <end position="836"/>
    </location>
</feature>
<evidence type="ECO:0000256" key="1">
    <source>
        <dbReference type="ARBA" id="ARBA00004611"/>
    </source>
</evidence>
<evidence type="ECO:0000256" key="9">
    <source>
        <dbReference type="ARBA" id="ARBA00023069"/>
    </source>
</evidence>
<dbReference type="OrthoDB" id="10262874at2759"/>
<dbReference type="Pfam" id="PF24671">
    <property type="entry name" value="DRC7_C"/>
    <property type="match status" value="1"/>
</dbReference>
<dbReference type="GO" id="GO:0048870">
    <property type="term" value="P:cell motility"/>
    <property type="evidence" value="ECO:0007669"/>
    <property type="project" value="TreeGrafter"/>
</dbReference>
<dbReference type="Pfam" id="PF24656">
    <property type="entry name" value="CEPT76_peptidase"/>
    <property type="match status" value="1"/>
</dbReference>
<evidence type="ECO:0000259" key="16">
    <source>
        <dbReference type="Pfam" id="PF24667"/>
    </source>
</evidence>
<dbReference type="Proteomes" id="UP000070544">
    <property type="component" value="Unassembled WGS sequence"/>
</dbReference>
<feature type="compositionally biased region" description="Polar residues" evidence="14">
    <location>
        <begin position="28"/>
        <end position="47"/>
    </location>
</feature>
<proteinExistence type="inferred from homology"/>
<evidence type="ECO:0000256" key="6">
    <source>
        <dbReference type="ARBA" id="ARBA00022846"/>
    </source>
</evidence>
<comment type="similarity">
    <text evidence="2">Belongs to the DRC7 family.</text>
</comment>
<feature type="domain" description="Dynein regulatory complex subunit 7 C-terminal" evidence="17">
    <location>
        <begin position="854"/>
        <end position="959"/>
    </location>
</feature>
<dbReference type="GO" id="GO:0031514">
    <property type="term" value="C:motile cilium"/>
    <property type="evidence" value="ECO:0007669"/>
    <property type="project" value="TreeGrafter"/>
</dbReference>
<keyword evidence="5" id="KW-0221">Differentiation</keyword>
<evidence type="ECO:0000256" key="8">
    <source>
        <dbReference type="ARBA" id="ARBA00023054"/>
    </source>
</evidence>
<sequence length="963" mass="107964">MITSEAPMESASLPPLPSDGPNADGVNPSKSLKSLPTLALNPTSDSGNAPAEGEDAQPSNPPQNEPSKAESGNAPDTEVTDDELNAQLRAVLGVQDNDVVRQRNEHIAATARALLPSLPRSYIENSAKEELILEYVENFRRQYAQVYPGRKDLLLCPGNEFGVKKFICTTIRPTQLPFRQLYNYDTCARFVADYITYVPLQPPHELPQAVFSPSFTLHLQLGTCFDISVLLVSLLRGAGYEAFVVSGYATREVTLVDETRGDMAQGGYPPPYTGSARAWNGMAGGALKDRERQKARRVLEEAREKRKQKMHALLVGGDAAASQADVSESSGPKYQVKPPKVLLSHFALKQEAKARAEAAAKAENEESGDAQASGMTDDMEDSDVLRGLRVHAWVLVLPGRREIAEPFFIEPSTSRTYPIDYSMYLGVESVFSNLNYWVNMQYCYEGLKGISFDLADNNKWEFVFPDNTVPGLSGVGAAGSSGQSGQAASNIGKGDDEDEEGDVTNEEGRVDLPPSWVEALSLTQEQYERKCPTGSKSVTYRNARVETFADYHRPDGMITRITYFKDVSKGFSGEIREFFANRKDKLVERARIPTLRLIHEFFDKGRPHALKDHVMISYQTKEMNFYAAARHDGLLRRVDEGNKVVELYEERDDNLYYRSVVFDPTDSRDDEETLPDRGRVIKMTEKFARDPSLPAHQDAAKKTYFLKEEKVRIIYHREPDRIVPSFLEFKRPPSDSKNISLELLNSFAANPYAKPPKTQQLFAVLSGLMRSQSACLSAVRGAEKEVRDILSARRAEEKNIQLSVSVYDTIRGEGKAAKEEEEQKEERAKEEEERKKQELDYLSPFLINVADPANLTPAEAASVKDACLKSLKERLLEKATIIQSRLDELSGEYKRRQEAYTKTADTLGVEETEEWVKFSEGALFKIRILEKRMAKHKETAPERYVALEKKLRMDPRLQAVGTR</sequence>
<organism evidence="18 19">
    <name type="scientific">Gonapodya prolifera (strain JEL478)</name>
    <name type="common">Monoblepharis prolifera</name>
    <dbReference type="NCBI Taxonomy" id="1344416"/>
    <lineage>
        <taxon>Eukaryota</taxon>
        <taxon>Fungi</taxon>
        <taxon>Fungi incertae sedis</taxon>
        <taxon>Chytridiomycota</taxon>
        <taxon>Chytridiomycota incertae sedis</taxon>
        <taxon>Monoblepharidomycetes</taxon>
        <taxon>Monoblepharidales</taxon>
        <taxon>Gonapodyaceae</taxon>
        <taxon>Gonapodya</taxon>
    </lineage>
</organism>
<dbReference type="AlphaFoldDB" id="A0A139AAA5"/>
<evidence type="ECO:0000256" key="5">
    <source>
        <dbReference type="ARBA" id="ARBA00022782"/>
    </source>
</evidence>
<dbReference type="PANTHER" id="PTHR35249:SF2">
    <property type="entry name" value="DYNEIN REGULATORY COMPLEX SUBUNIT 7"/>
    <property type="match status" value="1"/>
</dbReference>
<keyword evidence="4" id="KW-0963">Cytoplasm</keyword>
<feature type="region of interest" description="Disordered" evidence="14">
    <location>
        <begin position="1"/>
        <end position="79"/>
    </location>
</feature>
<evidence type="ECO:0000256" key="13">
    <source>
        <dbReference type="ARBA" id="ARBA00031733"/>
    </source>
</evidence>
<keyword evidence="11" id="KW-0966">Cell projection</keyword>
<evidence type="ECO:0000256" key="10">
    <source>
        <dbReference type="ARBA" id="ARBA00023212"/>
    </source>
</evidence>
<dbReference type="InterPro" id="IPR056290">
    <property type="entry name" value="CEPT76/DRC7_peptidase-like_dom"/>
</dbReference>
<keyword evidence="8" id="KW-0175">Coiled coil</keyword>
<feature type="compositionally biased region" description="Acidic residues" evidence="14">
    <location>
        <begin position="495"/>
        <end position="505"/>
    </location>
</feature>